<keyword evidence="1 2" id="KW-0694">RNA-binding</keyword>
<dbReference type="EMBL" id="KV460213">
    <property type="protein sequence ID" value="OBT99153.1"/>
    <property type="molecule type" value="Genomic_DNA"/>
</dbReference>
<dbReference type="InterPro" id="IPR035979">
    <property type="entry name" value="RBD_domain_sf"/>
</dbReference>
<protein>
    <recommendedName>
        <fullName evidence="4">RRM domain-containing protein</fullName>
    </recommendedName>
</protein>
<dbReference type="PANTHER" id="PTHR48027">
    <property type="entry name" value="HETEROGENEOUS NUCLEAR RIBONUCLEOPROTEIN 87F-RELATED"/>
    <property type="match status" value="1"/>
</dbReference>
<name>A0A1B8GTJ4_9PEZI</name>
<dbReference type="Gene3D" id="3.30.70.330">
    <property type="match status" value="2"/>
</dbReference>
<feature type="domain" description="RRM" evidence="4">
    <location>
        <begin position="191"/>
        <end position="269"/>
    </location>
</feature>
<evidence type="ECO:0000256" key="1">
    <source>
        <dbReference type="ARBA" id="ARBA00022884"/>
    </source>
</evidence>
<feature type="compositionally biased region" description="Basic residues" evidence="3">
    <location>
        <begin position="116"/>
        <end position="130"/>
    </location>
</feature>
<dbReference type="CDD" id="cd00590">
    <property type="entry name" value="RRM_SF"/>
    <property type="match status" value="1"/>
</dbReference>
<dbReference type="Pfam" id="PF00076">
    <property type="entry name" value="RRM_1"/>
    <property type="match status" value="2"/>
</dbReference>
<accession>A0A1B8GTJ4</accession>
<proteinExistence type="predicted"/>
<keyword evidence="6" id="KW-1185">Reference proteome</keyword>
<dbReference type="InterPro" id="IPR052462">
    <property type="entry name" value="SLIRP/GR-RBP-like"/>
</dbReference>
<evidence type="ECO:0000259" key="4">
    <source>
        <dbReference type="PROSITE" id="PS50102"/>
    </source>
</evidence>
<dbReference type="InterPro" id="IPR012677">
    <property type="entry name" value="Nucleotide-bd_a/b_plait_sf"/>
</dbReference>
<dbReference type="InterPro" id="IPR000504">
    <property type="entry name" value="RRM_dom"/>
</dbReference>
<dbReference type="PROSITE" id="PS50102">
    <property type="entry name" value="RRM"/>
    <property type="match status" value="2"/>
</dbReference>
<feature type="region of interest" description="Disordered" evidence="3">
    <location>
        <begin position="589"/>
        <end position="609"/>
    </location>
</feature>
<evidence type="ECO:0000256" key="2">
    <source>
        <dbReference type="PROSITE-ProRule" id="PRU00176"/>
    </source>
</evidence>
<reference evidence="6" key="2">
    <citation type="journal article" date="2018" name="Nat. Commun.">
        <title>Extreme sensitivity to ultraviolet light in the fungal pathogen causing white-nose syndrome of bats.</title>
        <authorList>
            <person name="Palmer J.M."/>
            <person name="Drees K.P."/>
            <person name="Foster J.T."/>
            <person name="Lindner D.L."/>
        </authorList>
    </citation>
    <scope>NUCLEOTIDE SEQUENCE [LARGE SCALE GENOMIC DNA]</scope>
    <source>
        <strain evidence="6">UAMH 10579</strain>
    </source>
</reference>
<evidence type="ECO:0000256" key="3">
    <source>
        <dbReference type="SAM" id="MobiDB-lite"/>
    </source>
</evidence>
<gene>
    <name evidence="5" type="ORF">VE01_02608</name>
</gene>
<feature type="region of interest" description="Disordered" evidence="3">
    <location>
        <begin position="34"/>
        <end position="74"/>
    </location>
</feature>
<feature type="compositionally biased region" description="Polar residues" evidence="3">
    <location>
        <begin position="51"/>
        <end position="72"/>
    </location>
</feature>
<dbReference type="STRING" id="342668.A0A1B8GTJ4"/>
<dbReference type="GO" id="GO:0003723">
    <property type="term" value="F:RNA binding"/>
    <property type="evidence" value="ECO:0007669"/>
    <property type="project" value="UniProtKB-UniRule"/>
</dbReference>
<evidence type="ECO:0000313" key="5">
    <source>
        <dbReference type="EMBL" id="OBT99153.1"/>
    </source>
</evidence>
<dbReference type="RefSeq" id="XP_018132886.1">
    <property type="nucleotide sequence ID" value="XM_018272116.2"/>
</dbReference>
<dbReference type="SMART" id="SM00360">
    <property type="entry name" value="RRM"/>
    <property type="match status" value="2"/>
</dbReference>
<organism evidence="5 6">
    <name type="scientific">Pseudogymnoascus verrucosus</name>
    <dbReference type="NCBI Taxonomy" id="342668"/>
    <lineage>
        <taxon>Eukaryota</taxon>
        <taxon>Fungi</taxon>
        <taxon>Dikarya</taxon>
        <taxon>Ascomycota</taxon>
        <taxon>Pezizomycotina</taxon>
        <taxon>Leotiomycetes</taxon>
        <taxon>Thelebolales</taxon>
        <taxon>Thelebolaceae</taxon>
        <taxon>Pseudogymnoascus</taxon>
    </lineage>
</organism>
<dbReference type="Proteomes" id="UP000091956">
    <property type="component" value="Unassembled WGS sequence"/>
</dbReference>
<dbReference type="SUPFAM" id="SSF54928">
    <property type="entry name" value="RNA-binding domain, RBD"/>
    <property type="match status" value="2"/>
</dbReference>
<dbReference type="OrthoDB" id="410044at2759"/>
<reference evidence="5 6" key="1">
    <citation type="submission" date="2016-03" db="EMBL/GenBank/DDBJ databases">
        <title>Comparative genomics of Pseudogymnoascus destructans, the fungus causing white-nose syndrome of bats.</title>
        <authorList>
            <person name="Palmer J.M."/>
            <person name="Drees K.P."/>
            <person name="Foster J.T."/>
            <person name="Lindner D.L."/>
        </authorList>
    </citation>
    <scope>NUCLEOTIDE SEQUENCE [LARGE SCALE GENOMIC DNA]</scope>
    <source>
        <strain evidence="5 6">UAMH 10579</strain>
    </source>
</reference>
<sequence length="609" mass="66953">MSNKSKISAAEKEICFGFIQSHLSPKSINFSETELSPVASDESPCKRKGKTTTVETESSLCSDNDSVHTPEQASPYLVTDTDTCSFVRPGKGTEDPDPFIARTPSDEYGGSPSNHGVRRGASRKHTKKLGSCRSTPSASDKIMKNWRVTAAITDDSSPADGKRVRGSLHACVPDTVIIDKNNCQLYYSPDSCLFVANLNSQHDEVELEAAVTEVFRKYGTVYVKITRDKKNMPMGFVQFTNSSDAARARDKAKGTVIFGRGCRIEWSNANRNYHLTRHDGIDVTEDMARAVLEEFGELERIHFPTETEIVIFNLGRGPLVTFLNYQSGREALNELRDSDEWNFQAKINERNASPFQSGKSAVSRSCFTGKANLDSFEVDQRSIFVANLPANVTESQVHDLFDNMGHIINITVNRRPSVREGCDVNVFAYVEFANPGSVQDAIEAMNMYSYGGSRLKVDQKKPQDMVSSARRKPLAQRITHDGSGATAVTPSYYGSPYPYMGYPPTPYTGSTYPAYAHYPYHMAPYCYPGSPGYATTPVSDNGNGHGHATTGPPPVFAIPTPHGQVDYYGQNQVLPYAVQYGPQAHIFQHTATGDGTDAGEATDSYQSVQ</sequence>
<feature type="domain" description="RRM" evidence="4">
    <location>
        <begin position="381"/>
        <end position="462"/>
    </location>
</feature>
<dbReference type="GeneID" id="28835994"/>
<dbReference type="AlphaFoldDB" id="A0A1B8GTJ4"/>
<feature type="region of interest" description="Disordered" evidence="3">
    <location>
        <begin position="88"/>
        <end position="138"/>
    </location>
</feature>
<evidence type="ECO:0000313" key="6">
    <source>
        <dbReference type="Proteomes" id="UP000091956"/>
    </source>
</evidence>